<dbReference type="SUPFAM" id="SSF56112">
    <property type="entry name" value="Protein kinase-like (PK-like)"/>
    <property type="match status" value="1"/>
</dbReference>
<feature type="domain" description="Protein kinase" evidence="1">
    <location>
        <begin position="14"/>
        <end position="144"/>
    </location>
</feature>
<evidence type="ECO:0000313" key="2">
    <source>
        <dbReference type="EMBL" id="MFC1851027.1"/>
    </source>
</evidence>
<sequence>MGLLKEGSVLSNRFRIEKRISRGENTEVYRCFDITQNQHCALKILGSQAGQARIQRFKKEFQELHNLRHPFLITTYDFAEEPSLGYYFTCELINGVPVTKKFKKFHPEQVIPLMIQICQIFKFLHSRSIIHADLEPSSLMVIEV</sequence>
<dbReference type="Proteomes" id="UP001594351">
    <property type="component" value="Unassembled WGS sequence"/>
</dbReference>
<name>A0ABV6YXW2_UNCC1</name>
<dbReference type="InterPro" id="IPR011009">
    <property type="entry name" value="Kinase-like_dom_sf"/>
</dbReference>
<reference evidence="2 3" key="1">
    <citation type="submission" date="2024-09" db="EMBL/GenBank/DDBJ databases">
        <title>Laminarin stimulates single cell rates of sulfate reduction while oxygen inhibits transcriptomic activity in coastal marine sediment.</title>
        <authorList>
            <person name="Lindsay M."/>
            <person name="Orcutt B."/>
            <person name="Emerson D."/>
            <person name="Stepanauskas R."/>
            <person name="D'Angelo T."/>
        </authorList>
    </citation>
    <scope>NUCLEOTIDE SEQUENCE [LARGE SCALE GENOMIC DNA]</scope>
    <source>
        <strain evidence="2">SAG AM-311-K15</strain>
    </source>
</reference>
<feature type="non-terminal residue" evidence="2">
    <location>
        <position position="144"/>
    </location>
</feature>
<protein>
    <submittedName>
        <fullName evidence="2">Protein kinase</fullName>
    </submittedName>
</protein>
<evidence type="ECO:0000313" key="3">
    <source>
        <dbReference type="Proteomes" id="UP001594351"/>
    </source>
</evidence>
<dbReference type="Gene3D" id="1.10.510.10">
    <property type="entry name" value="Transferase(Phosphotransferase) domain 1"/>
    <property type="match status" value="1"/>
</dbReference>
<dbReference type="Gene3D" id="3.30.200.20">
    <property type="entry name" value="Phosphorylase Kinase, domain 1"/>
    <property type="match status" value="1"/>
</dbReference>
<gene>
    <name evidence="2" type="ORF">ACFL27_12605</name>
</gene>
<dbReference type="PROSITE" id="PS50011">
    <property type="entry name" value="PROTEIN_KINASE_DOM"/>
    <property type="match status" value="1"/>
</dbReference>
<comment type="caution">
    <text evidence="2">The sequence shown here is derived from an EMBL/GenBank/DDBJ whole genome shotgun (WGS) entry which is preliminary data.</text>
</comment>
<dbReference type="EMBL" id="JBHPBY010000145">
    <property type="protein sequence ID" value="MFC1851027.1"/>
    <property type="molecule type" value="Genomic_DNA"/>
</dbReference>
<keyword evidence="2" id="KW-0808">Transferase</keyword>
<organism evidence="2 3">
    <name type="scientific">candidate division CSSED10-310 bacterium</name>
    <dbReference type="NCBI Taxonomy" id="2855610"/>
    <lineage>
        <taxon>Bacteria</taxon>
        <taxon>Bacteria division CSSED10-310</taxon>
    </lineage>
</organism>
<dbReference type="GO" id="GO:0016301">
    <property type="term" value="F:kinase activity"/>
    <property type="evidence" value="ECO:0007669"/>
    <property type="project" value="UniProtKB-KW"/>
</dbReference>
<dbReference type="InterPro" id="IPR000719">
    <property type="entry name" value="Prot_kinase_dom"/>
</dbReference>
<proteinExistence type="predicted"/>
<keyword evidence="3" id="KW-1185">Reference proteome</keyword>
<evidence type="ECO:0000259" key="1">
    <source>
        <dbReference type="PROSITE" id="PS50011"/>
    </source>
</evidence>
<accession>A0ABV6YXW2</accession>
<keyword evidence="2" id="KW-0418">Kinase</keyword>
<dbReference type="Pfam" id="PF00069">
    <property type="entry name" value="Pkinase"/>
    <property type="match status" value="1"/>
</dbReference>
<dbReference type="PANTHER" id="PTHR24347">
    <property type="entry name" value="SERINE/THREONINE-PROTEIN KINASE"/>
    <property type="match status" value="1"/>
</dbReference>